<organism evidence="1 2">
    <name type="scientific">Paramecium primaurelia</name>
    <dbReference type="NCBI Taxonomy" id="5886"/>
    <lineage>
        <taxon>Eukaryota</taxon>
        <taxon>Sar</taxon>
        <taxon>Alveolata</taxon>
        <taxon>Ciliophora</taxon>
        <taxon>Intramacronucleata</taxon>
        <taxon>Oligohymenophorea</taxon>
        <taxon>Peniculida</taxon>
        <taxon>Parameciidae</taxon>
        <taxon>Paramecium</taxon>
    </lineage>
</organism>
<name>A0A8S1MKH6_PARPR</name>
<gene>
    <name evidence="1" type="ORF">PPRIM_AZ9-3.1.T0630066</name>
</gene>
<comment type="caution">
    <text evidence="1">The sequence shown here is derived from an EMBL/GenBank/DDBJ whole genome shotgun (WGS) entry which is preliminary data.</text>
</comment>
<dbReference type="Proteomes" id="UP000688137">
    <property type="component" value="Unassembled WGS sequence"/>
</dbReference>
<dbReference type="OMA" id="NTHYTPK"/>
<evidence type="ECO:0000313" key="1">
    <source>
        <dbReference type="EMBL" id="CAD8080049.1"/>
    </source>
</evidence>
<accession>A0A8S1MKH6</accession>
<dbReference type="EMBL" id="CAJJDM010000064">
    <property type="protein sequence ID" value="CAD8080049.1"/>
    <property type="molecule type" value="Genomic_DNA"/>
</dbReference>
<keyword evidence="2" id="KW-1185">Reference proteome</keyword>
<proteinExistence type="predicted"/>
<protein>
    <submittedName>
        <fullName evidence="1">Uncharacterized protein</fullName>
    </submittedName>
</protein>
<evidence type="ECO:0000313" key="2">
    <source>
        <dbReference type="Proteomes" id="UP000688137"/>
    </source>
</evidence>
<dbReference type="AlphaFoldDB" id="A0A8S1MKH6"/>
<sequence length="214" mass="25816">MKHYRDSVSPEVRQFIQQFHNCQKEYKQDKQTTTEESNSSIIDERQDEINIKEVFLKLPNEELQENRQPYLKISKTPIVYSNNNSLSSIDQDRYVDIIVQKVIEEIEKRNNDNNSKRQPMLSIQQNTVQVKINPKSEFDYLDDDSFIRQIQQTLLNTHYTPKKVHNFDSFDQRQKQFQIQREQKLQKQREAQQLTKLVDEFKCYLIRTRKTGRL</sequence>
<reference evidence="1" key="1">
    <citation type="submission" date="2021-01" db="EMBL/GenBank/DDBJ databases">
        <authorList>
            <consortium name="Genoscope - CEA"/>
            <person name="William W."/>
        </authorList>
    </citation>
    <scope>NUCLEOTIDE SEQUENCE</scope>
</reference>